<proteinExistence type="predicted"/>
<reference evidence="2" key="1">
    <citation type="submission" date="2015-04" db="UniProtKB">
        <authorList>
            <consortium name="EnsemblPlants"/>
        </authorList>
    </citation>
    <scope>IDENTIFICATION</scope>
</reference>
<reference evidence="2" key="2">
    <citation type="submission" date="2018-05" db="EMBL/GenBank/DDBJ databases">
        <title>OmerRS3 (Oryza meridionalis Reference Sequence Version 3).</title>
        <authorList>
            <person name="Zhang J."/>
            <person name="Kudrna D."/>
            <person name="Lee S."/>
            <person name="Talag J."/>
            <person name="Welchert J."/>
            <person name="Wing R.A."/>
        </authorList>
    </citation>
    <scope>NUCLEOTIDE SEQUENCE [LARGE SCALE GENOMIC DNA]</scope>
    <source>
        <strain evidence="2">cv. OR44</strain>
    </source>
</reference>
<dbReference type="EnsemblPlants" id="OMERI09G00680.1">
    <property type="protein sequence ID" value="OMERI09G00680.1"/>
    <property type="gene ID" value="OMERI09G00680"/>
</dbReference>
<evidence type="ECO:0000313" key="3">
    <source>
        <dbReference type="Proteomes" id="UP000008021"/>
    </source>
</evidence>
<feature type="compositionally biased region" description="Gly residues" evidence="1">
    <location>
        <begin position="48"/>
        <end position="68"/>
    </location>
</feature>
<evidence type="ECO:0000256" key="1">
    <source>
        <dbReference type="SAM" id="MobiDB-lite"/>
    </source>
</evidence>
<dbReference type="HOGENOM" id="CLU_1605319_0_0_1"/>
<name>A0A0E0EPG9_9ORYZ</name>
<protein>
    <submittedName>
        <fullName evidence="2">Uncharacterized protein</fullName>
    </submittedName>
</protein>
<accession>A0A0E0EPG9</accession>
<dbReference type="Proteomes" id="UP000008021">
    <property type="component" value="Chromosome 9"/>
</dbReference>
<evidence type="ECO:0000313" key="2">
    <source>
        <dbReference type="EnsemblPlants" id="OMERI09G00680.1"/>
    </source>
</evidence>
<dbReference type="Gramene" id="OMERI09G00680.1">
    <property type="protein sequence ID" value="OMERI09G00680.1"/>
    <property type="gene ID" value="OMERI09G00680"/>
</dbReference>
<feature type="region of interest" description="Disordered" evidence="1">
    <location>
        <begin position="1"/>
        <end position="82"/>
    </location>
</feature>
<organism evidence="2">
    <name type="scientific">Oryza meridionalis</name>
    <dbReference type="NCBI Taxonomy" id="40149"/>
    <lineage>
        <taxon>Eukaryota</taxon>
        <taxon>Viridiplantae</taxon>
        <taxon>Streptophyta</taxon>
        <taxon>Embryophyta</taxon>
        <taxon>Tracheophyta</taxon>
        <taxon>Spermatophyta</taxon>
        <taxon>Magnoliopsida</taxon>
        <taxon>Liliopsida</taxon>
        <taxon>Poales</taxon>
        <taxon>Poaceae</taxon>
        <taxon>BOP clade</taxon>
        <taxon>Oryzoideae</taxon>
        <taxon>Oryzeae</taxon>
        <taxon>Oryzinae</taxon>
        <taxon>Oryza</taxon>
    </lineage>
</organism>
<dbReference type="AlphaFoldDB" id="A0A0E0EPG9"/>
<keyword evidence="3" id="KW-1185">Reference proteome</keyword>
<sequence>MGWDRINPLLKPNLTDELVPPGTSEQRDDGLLALGRRWARAKADGSSDGSGGGLGDSGSRGGEGGSGDGWLRQPRSSARPTAMVAVAGAEAEADNALLSAAEWMPARRWGLTAMRPWEAKEKKRLPREERRRRLPAVAAVVAEREVRAEEAAAIFALPAYLLVARL</sequence>